<dbReference type="STRING" id="582692.SAMN05720606_10182"/>
<dbReference type="EMBL" id="FMVM01000001">
    <property type="protein sequence ID" value="SCX80741.1"/>
    <property type="molecule type" value="Genomic_DNA"/>
</dbReference>
<protein>
    <recommendedName>
        <fullName evidence="3">DUF1643 domain-containing protein</fullName>
    </recommendedName>
</protein>
<dbReference type="Proteomes" id="UP000198538">
    <property type="component" value="Unassembled WGS sequence"/>
</dbReference>
<accession>A0A1G5ASB0</accession>
<evidence type="ECO:0000313" key="2">
    <source>
        <dbReference type="Proteomes" id="UP000198538"/>
    </source>
</evidence>
<name>A0A1G5ASB0_9BACL</name>
<organism evidence="1 2">
    <name type="scientific">Paenibacillus polysaccharolyticus</name>
    <dbReference type="NCBI Taxonomy" id="582692"/>
    <lineage>
        <taxon>Bacteria</taxon>
        <taxon>Bacillati</taxon>
        <taxon>Bacillota</taxon>
        <taxon>Bacilli</taxon>
        <taxon>Bacillales</taxon>
        <taxon>Paenibacillaceae</taxon>
        <taxon>Paenibacillus</taxon>
    </lineage>
</organism>
<dbReference type="Pfam" id="PF07799">
    <property type="entry name" value="DUF1643"/>
    <property type="match status" value="1"/>
</dbReference>
<dbReference type="AlphaFoldDB" id="A0A1G5ASB0"/>
<dbReference type="InterPro" id="IPR012441">
    <property type="entry name" value="DUF1643"/>
</dbReference>
<dbReference type="RefSeq" id="WP_090914841.1">
    <property type="nucleotide sequence ID" value="NZ_FMVM01000001.1"/>
</dbReference>
<sequence length="194" mass="22327">MSEARKLYNLVHVEPKGYIYILGSHRYGLEFRLKNKKKKKKKSVAVIQMNGSSTNWTDITRQGHWKADSTIGKVLCWCGKREYDVVHCLNLWSYVDNNPSNLAGKSNDILNKLENDLWIQEVLEKVDIIILAYGDCLGVDESNFKERKKKLKVMLLSKKSKVFCVGGLNESGNPKHGRVWNDEPELNKFNINNI</sequence>
<proteinExistence type="predicted"/>
<reference evidence="2" key="1">
    <citation type="submission" date="2016-10" db="EMBL/GenBank/DDBJ databases">
        <authorList>
            <person name="Varghese N."/>
            <person name="Submissions S."/>
        </authorList>
    </citation>
    <scope>NUCLEOTIDE SEQUENCE [LARGE SCALE GENOMIC DNA]</scope>
    <source>
        <strain evidence="2">BL9</strain>
    </source>
</reference>
<evidence type="ECO:0008006" key="3">
    <source>
        <dbReference type="Google" id="ProtNLM"/>
    </source>
</evidence>
<evidence type="ECO:0000313" key="1">
    <source>
        <dbReference type="EMBL" id="SCX80741.1"/>
    </source>
</evidence>
<keyword evidence="2" id="KW-1185">Reference proteome</keyword>
<gene>
    <name evidence="1" type="ORF">SAMN05720606_10182</name>
</gene>